<dbReference type="EMBL" id="BPLR01009528">
    <property type="protein sequence ID" value="GIY32646.1"/>
    <property type="molecule type" value="Genomic_DNA"/>
</dbReference>
<accession>A0AAV4SHJ9</accession>
<evidence type="ECO:0000313" key="2">
    <source>
        <dbReference type="Proteomes" id="UP001054945"/>
    </source>
</evidence>
<sequence>MRMNVGLLLTEETRHPMGVREGVRADATRVSGGWFQKRCGGQTPAEPCANSSGASHCVVKSHLKALLLFAIDQTNARMTMVNMSMNNELTIEVSTTEYAGCAIGYLAMHWVLRT</sequence>
<gene>
    <name evidence="1" type="ORF">CEXT_330191</name>
</gene>
<reference evidence="1 2" key="1">
    <citation type="submission" date="2021-06" db="EMBL/GenBank/DDBJ databases">
        <title>Caerostris extrusa draft genome.</title>
        <authorList>
            <person name="Kono N."/>
            <person name="Arakawa K."/>
        </authorList>
    </citation>
    <scope>NUCLEOTIDE SEQUENCE [LARGE SCALE GENOMIC DNA]</scope>
</reference>
<proteinExistence type="predicted"/>
<name>A0AAV4SHJ9_CAEEX</name>
<keyword evidence="2" id="KW-1185">Reference proteome</keyword>
<evidence type="ECO:0000313" key="1">
    <source>
        <dbReference type="EMBL" id="GIY32646.1"/>
    </source>
</evidence>
<dbReference type="Proteomes" id="UP001054945">
    <property type="component" value="Unassembled WGS sequence"/>
</dbReference>
<organism evidence="1 2">
    <name type="scientific">Caerostris extrusa</name>
    <name type="common">Bark spider</name>
    <name type="synonym">Caerostris bankana</name>
    <dbReference type="NCBI Taxonomy" id="172846"/>
    <lineage>
        <taxon>Eukaryota</taxon>
        <taxon>Metazoa</taxon>
        <taxon>Ecdysozoa</taxon>
        <taxon>Arthropoda</taxon>
        <taxon>Chelicerata</taxon>
        <taxon>Arachnida</taxon>
        <taxon>Araneae</taxon>
        <taxon>Araneomorphae</taxon>
        <taxon>Entelegynae</taxon>
        <taxon>Araneoidea</taxon>
        <taxon>Araneidae</taxon>
        <taxon>Caerostris</taxon>
    </lineage>
</organism>
<protein>
    <submittedName>
        <fullName evidence="1">Uncharacterized protein</fullName>
    </submittedName>
</protein>
<comment type="caution">
    <text evidence="1">The sequence shown here is derived from an EMBL/GenBank/DDBJ whole genome shotgun (WGS) entry which is preliminary data.</text>
</comment>
<dbReference type="AlphaFoldDB" id="A0AAV4SHJ9"/>